<proteinExistence type="inferred from homology"/>
<protein>
    <recommendedName>
        <fullName evidence="9">Threonylcarbamoyl-AMP synthase</fullName>
        <shortName evidence="9">TC-AMP synthase</shortName>
        <ecNumber evidence="9">2.7.7.87</ecNumber>
    </recommendedName>
    <alternativeName>
        <fullName evidence="9">L-threonylcarbamoyladenylate synthase</fullName>
    </alternativeName>
    <alternativeName>
        <fullName evidence="9">t(6)A37 threonylcarbamoyladenosine biosynthesis protein TsaC</fullName>
    </alternativeName>
    <alternativeName>
        <fullName evidence="9">tRNA threonylcarbamoyladenosine biosynthesis protein TsaC</fullName>
    </alternativeName>
</protein>
<dbReference type="EC" id="2.7.7.87" evidence="9"/>
<dbReference type="Pfam" id="PF01300">
    <property type="entry name" value="Sua5_yciO_yrdC"/>
    <property type="match status" value="1"/>
</dbReference>
<evidence type="ECO:0000256" key="1">
    <source>
        <dbReference type="ARBA" id="ARBA00004496"/>
    </source>
</evidence>
<keyword evidence="7 9" id="KW-0067">ATP-binding</keyword>
<dbReference type="FunFam" id="3.90.870.10:FF:000004">
    <property type="entry name" value="Threonylcarbamoyl-AMP synthase"/>
    <property type="match status" value="1"/>
</dbReference>
<evidence type="ECO:0000313" key="11">
    <source>
        <dbReference type="EMBL" id="MDO6672323.1"/>
    </source>
</evidence>
<dbReference type="InterPro" id="IPR017945">
    <property type="entry name" value="DHBP_synth_RibB-like_a/b_dom"/>
</dbReference>
<comment type="catalytic activity">
    <reaction evidence="8 9">
        <text>L-threonine + hydrogencarbonate + ATP = L-threonylcarbamoyladenylate + diphosphate + H2O</text>
        <dbReference type="Rhea" id="RHEA:36407"/>
        <dbReference type="ChEBI" id="CHEBI:15377"/>
        <dbReference type="ChEBI" id="CHEBI:17544"/>
        <dbReference type="ChEBI" id="CHEBI:30616"/>
        <dbReference type="ChEBI" id="CHEBI:33019"/>
        <dbReference type="ChEBI" id="CHEBI:57926"/>
        <dbReference type="ChEBI" id="CHEBI:73682"/>
        <dbReference type="EC" id="2.7.7.87"/>
    </reaction>
</comment>
<dbReference type="InterPro" id="IPR006070">
    <property type="entry name" value="Sua5-like_dom"/>
</dbReference>
<comment type="function">
    <text evidence="9">Required for the formation of a threonylcarbamoyl group on adenosine at position 37 (t(6)A37) in tRNAs that read codons beginning with adenine. Catalyzes the conversion of L-threonine, HCO(3)(-)/CO(2) and ATP to give threonylcarbamoyl-AMP (TC-AMP) as the acyladenylate intermediate, with the release of diphosphate.</text>
</comment>
<comment type="similarity">
    <text evidence="9">Belongs to the SUA5 family. TsaC subfamily.</text>
</comment>
<evidence type="ECO:0000259" key="10">
    <source>
        <dbReference type="PROSITE" id="PS51163"/>
    </source>
</evidence>
<dbReference type="PROSITE" id="PS51163">
    <property type="entry name" value="YRDC"/>
    <property type="match status" value="1"/>
</dbReference>
<dbReference type="GO" id="GO:0061710">
    <property type="term" value="F:L-threonylcarbamoyladenylate synthase"/>
    <property type="evidence" value="ECO:0007669"/>
    <property type="project" value="UniProtKB-EC"/>
</dbReference>
<dbReference type="HAMAP" id="MF_01852">
    <property type="entry name" value="TsaC"/>
    <property type="match status" value="1"/>
</dbReference>
<sequence length="193" mass="20202">MNVSDVSLDQRALDGAAACLRNGGIVAYPTEAVWGLGCDPDDGEALARLIKLKSRDAAKGLILIAGDIAQLEPWLAGVTVEQREQLLASWPGPYTWLVPDNGRAHPLLRGEHVSLAVRVTDHPLVQALCAAFGGPLVSTSANRAGESPAMTADEVRDAFGAALVNDVILEGPLGGNPRPSTIRDLATGKVLRA</sequence>
<keyword evidence="4 9" id="KW-0819">tRNA processing</keyword>
<feature type="domain" description="YrdC-like" evidence="10">
    <location>
        <begin position="10"/>
        <end position="193"/>
    </location>
</feature>
<keyword evidence="6 9" id="KW-0547">Nucleotide-binding</keyword>
<dbReference type="GO" id="GO:0003725">
    <property type="term" value="F:double-stranded RNA binding"/>
    <property type="evidence" value="ECO:0007669"/>
    <property type="project" value="InterPro"/>
</dbReference>
<keyword evidence="5 9" id="KW-0548">Nucleotidyltransferase</keyword>
<organism evidence="11 12">
    <name type="scientific">Cobetia amphilecti</name>
    <dbReference type="NCBI Taxonomy" id="1055104"/>
    <lineage>
        <taxon>Bacteria</taxon>
        <taxon>Pseudomonadati</taxon>
        <taxon>Pseudomonadota</taxon>
        <taxon>Gammaproteobacteria</taxon>
        <taxon>Oceanospirillales</taxon>
        <taxon>Halomonadaceae</taxon>
        <taxon>Cobetia</taxon>
    </lineage>
</organism>
<evidence type="ECO:0000256" key="6">
    <source>
        <dbReference type="ARBA" id="ARBA00022741"/>
    </source>
</evidence>
<evidence type="ECO:0000313" key="12">
    <source>
        <dbReference type="Proteomes" id="UP001170481"/>
    </source>
</evidence>
<gene>
    <name evidence="9" type="primary">tsaC</name>
    <name evidence="11" type="ORF">Q4535_09350</name>
</gene>
<dbReference type="Proteomes" id="UP001170481">
    <property type="component" value="Unassembled WGS sequence"/>
</dbReference>
<dbReference type="InterPro" id="IPR050156">
    <property type="entry name" value="TC-AMP_synthase_SUA5"/>
</dbReference>
<evidence type="ECO:0000256" key="5">
    <source>
        <dbReference type="ARBA" id="ARBA00022695"/>
    </source>
</evidence>
<keyword evidence="3 9" id="KW-0808">Transferase</keyword>
<evidence type="ECO:0000256" key="4">
    <source>
        <dbReference type="ARBA" id="ARBA00022694"/>
    </source>
</evidence>
<accession>A0AAP4X1Q5</accession>
<dbReference type="GO" id="GO:0000049">
    <property type="term" value="F:tRNA binding"/>
    <property type="evidence" value="ECO:0007669"/>
    <property type="project" value="TreeGrafter"/>
</dbReference>
<dbReference type="GO" id="GO:0005737">
    <property type="term" value="C:cytoplasm"/>
    <property type="evidence" value="ECO:0007669"/>
    <property type="project" value="UniProtKB-SubCell"/>
</dbReference>
<dbReference type="GO" id="GO:0002949">
    <property type="term" value="P:tRNA threonylcarbamoyladenosine modification"/>
    <property type="evidence" value="ECO:0007669"/>
    <property type="project" value="UniProtKB-UniRule"/>
</dbReference>
<dbReference type="Gene3D" id="3.90.870.10">
    <property type="entry name" value="DHBP synthase"/>
    <property type="match status" value="1"/>
</dbReference>
<evidence type="ECO:0000256" key="7">
    <source>
        <dbReference type="ARBA" id="ARBA00022840"/>
    </source>
</evidence>
<keyword evidence="2 9" id="KW-0963">Cytoplasm</keyword>
<name>A0AAP4X1Q5_9GAMM</name>
<dbReference type="GO" id="GO:0006450">
    <property type="term" value="P:regulation of translational fidelity"/>
    <property type="evidence" value="ECO:0007669"/>
    <property type="project" value="TreeGrafter"/>
</dbReference>
<dbReference type="GO" id="GO:0005524">
    <property type="term" value="F:ATP binding"/>
    <property type="evidence" value="ECO:0007669"/>
    <property type="project" value="UniProtKB-UniRule"/>
</dbReference>
<reference evidence="11" key="1">
    <citation type="submission" date="2023-07" db="EMBL/GenBank/DDBJ databases">
        <title>Genome content predicts the carbon catabolic preferences of heterotrophic bacteria.</title>
        <authorList>
            <person name="Gralka M."/>
        </authorList>
    </citation>
    <scope>NUCLEOTIDE SEQUENCE</scope>
    <source>
        <strain evidence="11">C2R13</strain>
    </source>
</reference>
<dbReference type="RefSeq" id="WP_131432705.1">
    <property type="nucleotide sequence ID" value="NZ_JAUORK010000010.1"/>
</dbReference>
<evidence type="ECO:0000256" key="8">
    <source>
        <dbReference type="ARBA" id="ARBA00048366"/>
    </source>
</evidence>
<comment type="caution">
    <text evidence="11">The sequence shown here is derived from an EMBL/GenBank/DDBJ whole genome shotgun (WGS) entry which is preliminary data.</text>
</comment>
<dbReference type="InterPro" id="IPR023535">
    <property type="entry name" value="TC-AMP_synthase"/>
</dbReference>
<evidence type="ECO:0000256" key="3">
    <source>
        <dbReference type="ARBA" id="ARBA00022679"/>
    </source>
</evidence>
<evidence type="ECO:0000256" key="2">
    <source>
        <dbReference type="ARBA" id="ARBA00022490"/>
    </source>
</evidence>
<dbReference type="SUPFAM" id="SSF55821">
    <property type="entry name" value="YrdC/RibB"/>
    <property type="match status" value="1"/>
</dbReference>
<dbReference type="EMBL" id="JAUORK010000010">
    <property type="protein sequence ID" value="MDO6672323.1"/>
    <property type="molecule type" value="Genomic_DNA"/>
</dbReference>
<dbReference type="AlphaFoldDB" id="A0AAP4X1Q5"/>
<comment type="subcellular location">
    <subcellularLocation>
        <location evidence="1 9">Cytoplasm</location>
    </subcellularLocation>
</comment>
<evidence type="ECO:0000256" key="9">
    <source>
        <dbReference type="HAMAP-Rule" id="MF_01852"/>
    </source>
</evidence>
<dbReference type="PANTHER" id="PTHR17490">
    <property type="entry name" value="SUA5"/>
    <property type="match status" value="1"/>
</dbReference>
<dbReference type="PANTHER" id="PTHR17490:SF18">
    <property type="entry name" value="THREONYLCARBAMOYL-AMP SYNTHASE"/>
    <property type="match status" value="1"/>
</dbReference>